<evidence type="ECO:0000313" key="3">
    <source>
        <dbReference type="EMBL" id="XBS21350.1"/>
    </source>
</evidence>
<gene>
    <name evidence="3" type="ORF">Q9L42_004280</name>
</gene>
<dbReference type="GO" id="GO:0003700">
    <property type="term" value="F:DNA-binding transcription factor activity"/>
    <property type="evidence" value="ECO:0007669"/>
    <property type="project" value="InterPro"/>
</dbReference>
<dbReference type="Proteomes" id="UP001225378">
    <property type="component" value="Chromosome"/>
</dbReference>
<dbReference type="InterPro" id="IPR000835">
    <property type="entry name" value="HTH_MarR-typ"/>
</dbReference>
<dbReference type="InterPro" id="IPR036388">
    <property type="entry name" value="WH-like_DNA-bd_sf"/>
</dbReference>
<dbReference type="KEGG" id="mech:Q9L42_004280"/>
<dbReference type="InterPro" id="IPR039422">
    <property type="entry name" value="MarR/SlyA-like"/>
</dbReference>
<dbReference type="PANTHER" id="PTHR33164:SF5">
    <property type="entry name" value="ORGANIC HYDROPEROXIDE RESISTANCE TRANSCRIPTIONAL REGULATOR"/>
    <property type="match status" value="1"/>
</dbReference>
<dbReference type="GO" id="GO:0006950">
    <property type="term" value="P:response to stress"/>
    <property type="evidence" value="ECO:0007669"/>
    <property type="project" value="TreeGrafter"/>
</dbReference>
<dbReference type="SMART" id="SM00347">
    <property type="entry name" value="HTH_MARR"/>
    <property type="match status" value="1"/>
</dbReference>
<reference evidence="3 4" key="1">
    <citation type="journal article" date="2024" name="Microbiology">
        <title>Methylomarinum rosea sp. nov., a novel halophilic methanotrophic bacterium from the hypersaline Lake Elton.</title>
        <authorList>
            <person name="Suleimanov R.Z."/>
            <person name="Oshkin I.Y."/>
            <person name="Danilova O.V."/>
            <person name="Suzina N.E."/>
            <person name="Dedysh S.N."/>
        </authorList>
    </citation>
    <scope>NUCLEOTIDE SEQUENCE [LARGE SCALE GENOMIC DNA]</scope>
    <source>
        <strain evidence="3 4">Ch1-1</strain>
    </source>
</reference>
<dbReference type="GO" id="GO:0005737">
    <property type="term" value="C:cytoplasm"/>
    <property type="evidence" value="ECO:0007669"/>
    <property type="project" value="UniProtKB-SubCell"/>
</dbReference>
<sequence>MHELNTFKLIERISTLVRSEERKRYAAIGLQPVHGQVLEYLAKCNRYSDTPAAVTEYLGSTKGTVSQSIQVLERKNYIEKVPDTEDRRVVHLVLTEAGLELINGLQPLEIFDQAEQQVSAQQFESIDDALNVTLSALQAANHSKSFGLCRTCRFFGERENHFHCELTQSPLEQADTEKLCREHLPC</sequence>
<name>A0AAU7NWL8_9GAMM</name>
<keyword evidence="4" id="KW-1185">Reference proteome</keyword>
<feature type="domain" description="HTH marR-type" evidence="2">
    <location>
        <begin position="3"/>
        <end position="135"/>
    </location>
</feature>
<comment type="subcellular location">
    <subcellularLocation>
        <location evidence="1">Cytoplasm</location>
    </subcellularLocation>
</comment>
<dbReference type="SUPFAM" id="SSF46785">
    <property type="entry name" value="Winged helix' DNA-binding domain"/>
    <property type="match status" value="1"/>
</dbReference>
<protein>
    <submittedName>
        <fullName evidence="3">MarR family winged helix-turn-helix transcriptional regulator</fullName>
    </submittedName>
</protein>
<dbReference type="PROSITE" id="PS50995">
    <property type="entry name" value="HTH_MARR_2"/>
    <property type="match status" value="1"/>
</dbReference>
<organism evidence="3 4">
    <name type="scientific">Methylomarinum roseum</name>
    <dbReference type="NCBI Taxonomy" id="3067653"/>
    <lineage>
        <taxon>Bacteria</taxon>
        <taxon>Pseudomonadati</taxon>
        <taxon>Pseudomonadota</taxon>
        <taxon>Gammaproteobacteria</taxon>
        <taxon>Methylococcales</taxon>
        <taxon>Methylococcaceae</taxon>
        <taxon>Methylomarinum</taxon>
    </lineage>
</organism>
<dbReference type="PRINTS" id="PR00598">
    <property type="entry name" value="HTHMARR"/>
</dbReference>
<accession>A0AAU7NWL8</accession>
<evidence type="ECO:0000259" key="2">
    <source>
        <dbReference type="PROSITE" id="PS50995"/>
    </source>
</evidence>
<evidence type="ECO:0000313" key="4">
    <source>
        <dbReference type="Proteomes" id="UP001225378"/>
    </source>
</evidence>
<dbReference type="Pfam" id="PF12802">
    <property type="entry name" value="MarR_2"/>
    <property type="match status" value="1"/>
</dbReference>
<dbReference type="Gene3D" id="1.10.10.10">
    <property type="entry name" value="Winged helix-like DNA-binding domain superfamily/Winged helix DNA-binding domain"/>
    <property type="match status" value="1"/>
</dbReference>
<proteinExistence type="predicted"/>
<dbReference type="AlphaFoldDB" id="A0AAU7NWL8"/>
<dbReference type="EMBL" id="CP157743">
    <property type="protein sequence ID" value="XBS21350.1"/>
    <property type="molecule type" value="Genomic_DNA"/>
</dbReference>
<dbReference type="InterPro" id="IPR036390">
    <property type="entry name" value="WH_DNA-bd_sf"/>
</dbReference>
<dbReference type="RefSeq" id="WP_305909664.1">
    <property type="nucleotide sequence ID" value="NZ_CP157743.1"/>
</dbReference>
<evidence type="ECO:0000256" key="1">
    <source>
        <dbReference type="ARBA" id="ARBA00004496"/>
    </source>
</evidence>
<dbReference type="PANTHER" id="PTHR33164">
    <property type="entry name" value="TRANSCRIPTIONAL REGULATOR, MARR FAMILY"/>
    <property type="match status" value="1"/>
</dbReference>